<evidence type="ECO:0000256" key="1">
    <source>
        <dbReference type="ARBA" id="ARBA00004651"/>
    </source>
</evidence>
<evidence type="ECO:0000313" key="14">
    <source>
        <dbReference type="RefSeq" id="XP_022733943.1"/>
    </source>
</evidence>
<feature type="transmembrane region" description="Helical" evidence="10">
    <location>
        <begin position="293"/>
        <end position="312"/>
    </location>
</feature>
<feature type="transmembrane region" description="Helical" evidence="10">
    <location>
        <begin position="476"/>
        <end position="496"/>
    </location>
</feature>
<keyword evidence="6 10" id="KW-0630">Potassium</keyword>
<dbReference type="OrthoDB" id="504708at2759"/>
<feature type="transmembrane region" description="Helical" evidence="10">
    <location>
        <begin position="364"/>
        <end position="384"/>
    </location>
</feature>
<dbReference type="NCBIfam" id="TIGR00794">
    <property type="entry name" value="kup"/>
    <property type="match status" value="1"/>
</dbReference>
<dbReference type="GeneID" id="111287579"/>
<dbReference type="Pfam" id="PF02705">
    <property type="entry name" value="K_trans"/>
    <property type="match status" value="1"/>
</dbReference>
<accession>A0A6P5Y0K4</accession>
<reference evidence="14" key="1">
    <citation type="submission" date="2025-08" db="UniProtKB">
        <authorList>
            <consortium name="RefSeq"/>
        </authorList>
    </citation>
    <scope>IDENTIFICATION</scope>
    <source>
        <tissue evidence="14">Fruit stalk</tissue>
    </source>
</reference>
<evidence type="ECO:0000256" key="2">
    <source>
        <dbReference type="ARBA" id="ARBA00008440"/>
    </source>
</evidence>
<feature type="transmembrane region" description="Helical" evidence="10">
    <location>
        <begin position="502"/>
        <end position="521"/>
    </location>
</feature>
<evidence type="ECO:0000256" key="5">
    <source>
        <dbReference type="ARBA" id="ARBA00022692"/>
    </source>
</evidence>
<feature type="transmembrane region" description="Helical" evidence="10">
    <location>
        <begin position="324"/>
        <end position="344"/>
    </location>
</feature>
<dbReference type="InterPro" id="IPR053952">
    <property type="entry name" value="K_trans_C"/>
</dbReference>
<evidence type="ECO:0000256" key="10">
    <source>
        <dbReference type="RuleBase" id="RU321113"/>
    </source>
</evidence>
<keyword evidence="13" id="KW-1185">Reference proteome</keyword>
<keyword evidence="4 10" id="KW-0633">Potassium transport</keyword>
<evidence type="ECO:0000256" key="8">
    <source>
        <dbReference type="ARBA" id="ARBA00023065"/>
    </source>
</evidence>
<sequence>MDRQPGPAHALPDVVIDSASGNGHPFNYLHFPQGRSTNLVQPTDNKETGRWSNLLLAYKTLGVVFGGLVTSPLYVYPSMHLNSPTEEDYLGIYSIMFWTLTLIGVVKYASIALKADDQGEGGTFALYSLLCRKMNIGIVSLKHSDINSNQSRPVLRENTRGKSRLGKLFETSIVARRALLFTAMLGTCMLIGDGILTPAISVLSAMDGLRDPFPSVTKSLVETLSAVVLVILFLLQKFGTSRVSFMFSPIMGAWTLSTPLVGIYSIIHHYPSIFKALSPHYIVHFFLRNRKKGWLMLGGTILCITGSEALFADLGHFNRSSIQMAFIFTIYPSLVLTYAGQTAYLIKNPNDHMDGFYKFIPKTVYWPIFIIATLAAIVASQSLISATFSVIKQSVVLDYFPRVKVVHTSSKKEGEVYSPEVNYILMVFCVAVILIFGDGQDIGNAFGVVVSLVMLITTILLTLVMIIIWRTPPLLVALYFIVFFTMEGVYVSAVLTKISEGGWIPFAISFILAFIMFGWYYGRQRKIEYELTHKIDLERLRMLLSDPEVQRVPGLCFFYTNIQDGMTPILEHYIKSMRSLHKVTIFTTLRYSLVPKVAPEERIVVEKLGLQGVYACVIQYGYADFLNLGGDDFVSEVIDRTENCSSRLPCDPSQVQEISELRQEKIAGVIHVRGRTRFYIGKNTSLFDRFMLAFYEVLHNNCRSALPALGVPLQQRLEVGMFYKA</sequence>
<dbReference type="InterPro" id="IPR053951">
    <property type="entry name" value="K_trans_N"/>
</dbReference>
<feature type="transmembrane region" description="Helical" evidence="10">
    <location>
        <begin position="247"/>
        <end position="267"/>
    </location>
</feature>
<keyword evidence="5 10" id="KW-0812">Transmembrane</keyword>
<dbReference type="KEGG" id="dzi:111287579"/>
<organism evidence="13 14">
    <name type="scientific">Durio zibethinus</name>
    <name type="common">Durian</name>
    <dbReference type="NCBI Taxonomy" id="66656"/>
    <lineage>
        <taxon>Eukaryota</taxon>
        <taxon>Viridiplantae</taxon>
        <taxon>Streptophyta</taxon>
        <taxon>Embryophyta</taxon>
        <taxon>Tracheophyta</taxon>
        <taxon>Spermatophyta</taxon>
        <taxon>Magnoliopsida</taxon>
        <taxon>eudicotyledons</taxon>
        <taxon>Gunneridae</taxon>
        <taxon>Pentapetalae</taxon>
        <taxon>rosids</taxon>
        <taxon>malvids</taxon>
        <taxon>Malvales</taxon>
        <taxon>Malvaceae</taxon>
        <taxon>Helicteroideae</taxon>
        <taxon>Durio</taxon>
    </lineage>
</organism>
<comment type="function">
    <text evidence="10">Potassium transporter.</text>
</comment>
<dbReference type="PANTHER" id="PTHR30540">
    <property type="entry name" value="OSMOTIC STRESS POTASSIUM TRANSPORTER"/>
    <property type="match status" value="1"/>
</dbReference>
<evidence type="ECO:0000256" key="7">
    <source>
        <dbReference type="ARBA" id="ARBA00022989"/>
    </source>
</evidence>
<feature type="transmembrane region" description="Helical" evidence="10">
    <location>
        <begin position="421"/>
        <end position="439"/>
    </location>
</feature>
<feature type="transmembrane region" description="Helical" evidence="10">
    <location>
        <begin position="445"/>
        <end position="469"/>
    </location>
</feature>
<evidence type="ECO:0000256" key="4">
    <source>
        <dbReference type="ARBA" id="ARBA00022538"/>
    </source>
</evidence>
<dbReference type="Pfam" id="PF22776">
    <property type="entry name" value="K_trans_C"/>
    <property type="match status" value="1"/>
</dbReference>
<dbReference type="AlphaFoldDB" id="A0A6P5Y0K4"/>
<dbReference type="InterPro" id="IPR003855">
    <property type="entry name" value="K+_transporter"/>
</dbReference>
<evidence type="ECO:0000313" key="13">
    <source>
        <dbReference type="Proteomes" id="UP000515121"/>
    </source>
</evidence>
<keyword evidence="3" id="KW-0813">Transport</keyword>
<comment type="similarity">
    <text evidence="2 10">Belongs to the HAK/KUP transporter (TC 2.A.72.3) family.</text>
</comment>
<keyword evidence="8 10" id="KW-0406">Ion transport</keyword>
<feature type="domain" description="K+ potassium transporter integral membrane" evidence="11">
    <location>
        <begin position="57"/>
        <end position="539"/>
    </location>
</feature>
<evidence type="ECO:0000259" key="11">
    <source>
        <dbReference type="Pfam" id="PF02705"/>
    </source>
</evidence>
<evidence type="ECO:0000256" key="3">
    <source>
        <dbReference type="ARBA" id="ARBA00022448"/>
    </source>
</evidence>
<dbReference type="PANTHER" id="PTHR30540:SF13">
    <property type="entry name" value="POTASSIUM TRANSPORTER 17-RELATED"/>
    <property type="match status" value="1"/>
</dbReference>
<feature type="transmembrane region" description="Helical" evidence="10">
    <location>
        <begin position="89"/>
        <end position="109"/>
    </location>
</feature>
<keyword evidence="9 10" id="KW-0472">Membrane</keyword>
<feature type="transmembrane region" description="Helical" evidence="10">
    <location>
        <begin position="216"/>
        <end position="235"/>
    </location>
</feature>
<dbReference type="GO" id="GO:0005886">
    <property type="term" value="C:plasma membrane"/>
    <property type="evidence" value="ECO:0007669"/>
    <property type="project" value="UniProtKB-SubCell"/>
</dbReference>
<evidence type="ECO:0000256" key="9">
    <source>
        <dbReference type="ARBA" id="ARBA00023136"/>
    </source>
</evidence>
<dbReference type="RefSeq" id="XP_022733943.1">
    <property type="nucleotide sequence ID" value="XM_022878208.1"/>
</dbReference>
<gene>
    <name evidence="14" type="primary">LOC111287579</name>
</gene>
<proteinExistence type="inferred from homology"/>
<dbReference type="Proteomes" id="UP000515121">
    <property type="component" value="Unplaced"/>
</dbReference>
<evidence type="ECO:0000259" key="12">
    <source>
        <dbReference type="Pfam" id="PF22776"/>
    </source>
</evidence>
<protein>
    <recommendedName>
        <fullName evidence="10">Potassium transporter</fullName>
    </recommendedName>
</protein>
<name>A0A6P5Y0K4_DURZI</name>
<keyword evidence="7 10" id="KW-1133">Transmembrane helix</keyword>
<feature type="transmembrane region" description="Helical" evidence="10">
    <location>
        <begin position="178"/>
        <end position="196"/>
    </location>
</feature>
<feature type="transmembrane region" description="Helical" evidence="10">
    <location>
        <begin position="56"/>
        <end position="77"/>
    </location>
</feature>
<comment type="subcellular location">
    <subcellularLocation>
        <location evidence="1">Cell membrane</location>
        <topology evidence="1">Multi-pass membrane protein</topology>
    </subcellularLocation>
    <subcellularLocation>
        <location evidence="10">Membrane</location>
        <topology evidence="10">Multi-pass membrane protein</topology>
    </subcellularLocation>
</comment>
<dbReference type="GO" id="GO:0015079">
    <property type="term" value="F:potassium ion transmembrane transporter activity"/>
    <property type="evidence" value="ECO:0007669"/>
    <property type="project" value="UniProtKB-UniRule"/>
</dbReference>
<evidence type="ECO:0000256" key="6">
    <source>
        <dbReference type="ARBA" id="ARBA00022958"/>
    </source>
</evidence>
<feature type="domain" description="K+ potassium transporter C-terminal" evidence="12">
    <location>
        <begin position="553"/>
        <end position="722"/>
    </location>
</feature>